<keyword evidence="2 5" id="KW-0489">Methyltransferase</keyword>
<dbReference type="HAMAP" id="MF_01007">
    <property type="entry name" value="16SrRNA_methyltr_H"/>
    <property type="match status" value="1"/>
</dbReference>
<organism evidence="5">
    <name type="scientific">uncultured marine group II/III euryarchaeote KM3_94_C01</name>
    <dbReference type="NCBI Taxonomy" id="1456545"/>
    <lineage>
        <taxon>Archaea</taxon>
        <taxon>Methanobacteriati</taxon>
        <taxon>Methanobacteriota</taxon>
        <taxon>environmental samples</taxon>
    </lineage>
</organism>
<protein>
    <submittedName>
        <fullName evidence="5">Ribosomal RNA small subunit methyltransferase H (MraW, rsmH)</fullName>
        <ecNumber evidence="5">2.1.1.199</ecNumber>
    </submittedName>
</protein>
<evidence type="ECO:0000256" key="1">
    <source>
        <dbReference type="ARBA" id="ARBA00010396"/>
    </source>
</evidence>
<name>A0A075I1U2_9EURY</name>
<dbReference type="PIRSF" id="PIRSF004486">
    <property type="entry name" value="MraW"/>
    <property type="match status" value="1"/>
</dbReference>
<evidence type="ECO:0000256" key="4">
    <source>
        <dbReference type="ARBA" id="ARBA00022691"/>
    </source>
</evidence>
<reference evidence="5" key="1">
    <citation type="journal article" date="2014" name="Genome Biol. Evol.">
        <title>Pangenome evidence for extensive interdomain horizontal transfer affecting lineage core and shell genes in uncultured planktonic thaumarchaeota and euryarchaeota.</title>
        <authorList>
            <person name="Deschamps P."/>
            <person name="Zivanovic Y."/>
            <person name="Moreira D."/>
            <person name="Rodriguez-Valera F."/>
            <person name="Lopez-Garcia P."/>
        </authorList>
    </citation>
    <scope>NUCLEOTIDE SEQUENCE</scope>
</reference>
<gene>
    <name evidence="5" type="primary">mraW</name>
    <name evidence="5" type="synonym">rsmH</name>
</gene>
<dbReference type="InterPro" id="IPR002903">
    <property type="entry name" value="RsmH"/>
</dbReference>
<proteinExistence type="inferred from homology"/>
<dbReference type="Gene3D" id="3.40.50.150">
    <property type="entry name" value="Vaccinia Virus protein VP39"/>
    <property type="match status" value="1"/>
</dbReference>
<evidence type="ECO:0000256" key="3">
    <source>
        <dbReference type="ARBA" id="ARBA00022679"/>
    </source>
</evidence>
<dbReference type="Gene3D" id="1.10.150.170">
    <property type="entry name" value="Putative methyltransferase TM0872, insert domain"/>
    <property type="match status" value="1"/>
</dbReference>
<evidence type="ECO:0000256" key="2">
    <source>
        <dbReference type="ARBA" id="ARBA00022603"/>
    </source>
</evidence>
<evidence type="ECO:0000313" key="5">
    <source>
        <dbReference type="EMBL" id="AIF20822.1"/>
    </source>
</evidence>
<comment type="similarity">
    <text evidence="1">Belongs to the methyltransferase superfamily. RsmH family.</text>
</comment>
<keyword evidence="4" id="KW-0949">S-adenosyl-L-methionine</keyword>
<dbReference type="GO" id="GO:0070475">
    <property type="term" value="P:rRNA base methylation"/>
    <property type="evidence" value="ECO:0007669"/>
    <property type="project" value="TreeGrafter"/>
</dbReference>
<dbReference type="GO" id="GO:0005737">
    <property type="term" value="C:cytoplasm"/>
    <property type="evidence" value="ECO:0007669"/>
    <property type="project" value="TreeGrafter"/>
</dbReference>
<dbReference type="AlphaFoldDB" id="A0A075I1U2"/>
<dbReference type="EMBL" id="KF901176">
    <property type="protein sequence ID" value="AIF20822.1"/>
    <property type="molecule type" value="Genomic_DNA"/>
</dbReference>
<dbReference type="SUPFAM" id="SSF53335">
    <property type="entry name" value="S-adenosyl-L-methionine-dependent methyltransferases"/>
    <property type="match status" value="1"/>
</dbReference>
<dbReference type="NCBIfam" id="TIGR00006">
    <property type="entry name" value="16S rRNA (cytosine(1402)-N(4))-methyltransferase RsmH"/>
    <property type="match status" value="1"/>
</dbReference>
<dbReference type="Pfam" id="PF01795">
    <property type="entry name" value="Methyltransf_5"/>
    <property type="match status" value="1"/>
</dbReference>
<dbReference type="GO" id="GO:0071424">
    <property type="term" value="F:rRNA (cytosine-N4-)-methyltransferase activity"/>
    <property type="evidence" value="ECO:0007669"/>
    <property type="project" value="TreeGrafter"/>
</dbReference>
<dbReference type="InterPro" id="IPR029063">
    <property type="entry name" value="SAM-dependent_MTases_sf"/>
</dbReference>
<dbReference type="SUPFAM" id="SSF81799">
    <property type="entry name" value="Putative methyltransferase TM0872, insert domain"/>
    <property type="match status" value="1"/>
</dbReference>
<keyword evidence="3 5" id="KW-0808">Transferase</keyword>
<dbReference type="PANTHER" id="PTHR11265">
    <property type="entry name" value="S-ADENOSYL-METHYLTRANSFERASE MRAW"/>
    <property type="match status" value="1"/>
</dbReference>
<sequence>MSPDQLQEHSPFHIPVMVDEVMDLLITDQQGIYLDGTVGLGGHATHILDNLSNSARLLGLDRDEKALAICNKRLSGRGAFSCHHSSYDSFPDILEKEGFSAVNGILLDLGLSSNQLDTPTRGFSFQNDGKLDMRFDSSSGQTAAQIISRSTEKGLADIFYNFGEERLSRRIARSVKSMDTMETIADLKEAVRRSTPPQHRQKSLARIFQALRIAVNNELNLLENFLDLFINYLNPGGRIVIMSYHSLEDRIVKHCFKALAQKNELSILSKKPLTPTKAELTINSRSRSVKLRTGERI</sequence>
<accession>A0A075I1U2</accession>
<dbReference type="EC" id="2.1.1.199" evidence="5"/>
<dbReference type="PANTHER" id="PTHR11265:SF0">
    <property type="entry name" value="12S RRNA N4-METHYLCYTIDINE METHYLTRANSFERASE"/>
    <property type="match status" value="1"/>
</dbReference>
<dbReference type="InterPro" id="IPR023397">
    <property type="entry name" value="SAM-dep_MeTrfase_MraW_recog"/>
</dbReference>